<feature type="transmembrane region" description="Helical" evidence="8">
    <location>
        <begin position="12"/>
        <end position="30"/>
    </location>
</feature>
<dbReference type="AlphaFoldDB" id="A0A6C0D1I9"/>
<evidence type="ECO:0000256" key="5">
    <source>
        <dbReference type="ARBA" id="ARBA00022801"/>
    </source>
</evidence>
<name>A0A6C0D1I9_9ZZZZ</name>
<comment type="similarity">
    <text evidence="2">Belongs to the peptidase S54 family.</text>
</comment>
<feature type="transmembrane region" description="Helical" evidence="8">
    <location>
        <begin position="153"/>
        <end position="170"/>
    </location>
</feature>
<keyword evidence="6 8" id="KW-1133">Transmembrane helix</keyword>
<dbReference type="EMBL" id="MN739513">
    <property type="protein sequence ID" value="QHT09565.1"/>
    <property type="molecule type" value="Genomic_DNA"/>
</dbReference>
<feature type="transmembrane region" description="Helical" evidence="8">
    <location>
        <begin position="131"/>
        <end position="147"/>
    </location>
</feature>
<feature type="transmembrane region" description="Helical" evidence="8">
    <location>
        <begin position="80"/>
        <end position="102"/>
    </location>
</feature>
<dbReference type="PANTHER" id="PTHR43066:SF1">
    <property type="entry name" value="RHOMBOID PROTEIN 2"/>
    <property type="match status" value="1"/>
</dbReference>
<evidence type="ECO:0000259" key="9">
    <source>
        <dbReference type="Pfam" id="PF01694"/>
    </source>
</evidence>
<comment type="subcellular location">
    <subcellularLocation>
        <location evidence="1">Membrane</location>
        <topology evidence="1">Multi-pass membrane protein</topology>
    </subcellularLocation>
</comment>
<evidence type="ECO:0000256" key="7">
    <source>
        <dbReference type="ARBA" id="ARBA00023136"/>
    </source>
</evidence>
<proteinExistence type="inferred from homology"/>
<evidence type="ECO:0000313" key="10">
    <source>
        <dbReference type="EMBL" id="QHT09565.1"/>
    </source>
</evidence>
<sequence length="176" mass="19595">MDISVPKISDIPVSTFVGISIIIIFCLYTVNILKYIPCGKDFISVFSANFIHIESYHCMSNLYALYALSRVEKELGAKKFFTLLIFLLIFNTIIEVVIHKLIPTIPCSIGLSGVLFGIMTYEIITKNELDFFIITSIIATVAMPSIMSRRVSLLAHSIGAFSGIIGGLLYKKIVFK</sequence>
<dbReference type="SUPFAM" id="SSF144091">
    <property type="entry name" value="Rhomboid-like"/>
    <property type="match status" value="1"/>
</dbReference>
<evidence type="ECO:0000256" key="4">
    <source>
        <dbReference type="ARBA" id="ARBA00022692"/>
    </source>
</evidence>
<evidence type="ECO:0000256" key="1">
    <source>
        <dbReference type="ARBA" id="ARBA00004141"/>
    </source>
</evidence>
<dbReference type="GO" id="GO:0016020">
    <property type="term" value="C:membrane"/>
    <property type="evidence" value="ECO:0007669"/>
    <property type="project" value="UniProtKB-SubCell"/>
</dbReference>
<evidence type="ECO:0000256" key="8">
    <source>
        <dbReference type="SAM" id="Phobius"/>
    </source>
</evidence>
<protein>
    <recommendedName>
        <fullName evidence="9">Peptidase S54 rhomboid domain-containing protein</fullName>
    </recommendedName>
</protein>
<dbReference type="Pfam" id="PF01694">
    <property type="entry name" value="Rhomboid"/>
    <property type="match status" value="1"/>
</dbReference>
<organism evidence="10">
    <name type="scientific">viral metagenome</name>
    <dbReference type="NCBI Taxonomy" id="1070528"/>
    <lineage>
        <taxon>unclassified sequences</taxon>
        <taxon>metagenomes</taxon>
        <taxon>organismal metagenomes</taxon>
    </lineage>
</organism>
<dbReference type="InterPro" id="IPR035952">
    <property type="entry name" value="Rhomboid-like_sf"/>
</dbReference>
<evidence type="ECO:0000256" key="2">
    <source>
        <dbReference type="ARBA" id="ARBA00009045"/>
    </source>
</evidence>
<reference evidence="10" key="1">
    <citation type="journal article" date="2020" name="Nature">
        <title>Giant virus diversity and host interactions through global metagenomics.</title>
        <authorList>
            <person name="Schulz F."/>
            <person name="Roux S."/>
            <person name="Paez-Espino D."/>
            <person name="Jungbluth S."/>
            <person name="Walsh D.A."/>
            <person name="Denef V.J."/>
            <person name="McMahon K.D."/>
            <person name="Konstantinidis K.T."/>
            <person name="Eloe-Fadrosh E.A."/>
            <person name="Kyrpides N.C."/>
            <person name="Woyke T."/>
        </authorList>
    </citation>
    <scope>NUCLEOTIDE SEQUENCE</scope>
    <source>
        <strain evidence="10">GVMAG-M-3300023174-102</strain>
    </source>
</reference>
<evidence type="ECO:0000256" key="6">
    <source>
        <dbReference type="ARBA" id="ARBA00022989"/>
    </source>
</evidence>
<accession>A0A6C0D1I9</accession>
<evidence type="ECO:0000256" key="3">
    <source>
        <dbReference type="ARBA" id="ARBA00022670"/>
    </source>
</evidence>
<feature type="domain" description="Peptidase S54 rhomboid" evidence="9">
    <location>
        <begin position="42"/>
        <end position="170"/>
    </location>
</feature>
<dbReference type="PANTHER" id="PTHR43066">
    <property type="entry name" value="RHOMBOID-RELATED PROTEIN"/>
    <property type="match status" value="1"/>
</dbReference>
<dbReference type="GO" id="GO:0004252">
    <property type="term" value="F:serine-type endopeptidase activity"/>
    <property type="evidence" value="ECO:0007669"/>
    <property type="project" value="InterPro"/>
</dbReference>
<keyword evidence="3" id="KW-0645">Protease</keyword>
<dbReference type="GO" id="GO:0006508">
    <property type="term" value="P:proteolysis"/>
    <property type="evidence" value="ECO:0007669"/>
    <property type="project" value="UniProtKB-KW"/>
</dbReference>
<dbReference type="Gene3D" id="1.20.1540.10">
    <property type="entry name" value="Rhomboid-like"/>
    <property type="match status" value="1"/>
</dbReference>
<keyword evidence="7 8" id="KW-0472">Membrane</keyword>
<dbReference type="InterPro" id="IPR022764">
    <property type="entry name" value="Peptidase_S54_rhomboid_dom"/>
</dbReference>
<keyword evidence="5" id="KW-0378">Hydrolase</keyword>
<feature type="transmembrane region" description="Helical" evidence="8">
    <location>
        <begin position="108"/>
        <end position="124"/>
    </location>
</feature>
<keyword evidence="4 8" id="KW-0812">Transmembrane</keyword>